<dbReference type="KEGG" id="kpin:30169741"/>
<dbReference type="AlphaFoldDB" id="A0A1B9I9E2"/>
<dbReference type="EMBL" id="KI894008">
    <property type="protein sequence ID" value="OCF52087.1"/>
    <property type="molecule type" value="Genomic_DNA"/>
</dbReference>
<protein>
    <submittedName>
        <fullName evidence="2">Uncharacterized protein</fullName>
    </submittedName>
</protein>
<evidence type="ECO:0000313" key="3">
    <source>
        <dbReference type="EMBL" id="WWC69683.1"/>
    </source>
</evidence>
<sequence length="83" mass="9231">MSNNQNQSNNPSSFADMDEGQQYSTYSYNRSGHSETQYTGYHTTSTNTVNGTEVQVSQGNDGRHVGFGYDDNQQISVNPQQTQ</sequence>
<dbReference type="Proteomes" id="UP000094020">
    <property type="component" value="Chromosome 4"/>
</dbReference>
<name>A0A1B9I9E2_9TREE</name>
<gene>
    <name evidence="2" type="ORF">I206_01372</name>
    <name evidence="3" type="ORF">I206_103626</name>
</gene>
<feature type="region of interest" description="Disordered" evidence="1">
    <location>
        <begin position="1"/>
        <end position="83"/>
    </location>
</feature>
<reference evidence="2" key="1">
    <citation type="submission" date="2013-07" db="EMBL/GenBank/DDBJ databases">
        <title>The Genome Sequence of Cryptococcus pinus CBS10737.</title>
        <authorList>
            <consortium name="The Broad Institute Genome Sequencing Platform"/>
            <person name="Cuomo C."/>
            <person name="Litvintseva A."/>
            <person name="Chen Y."/>
            <person name="Heitman J."/>
            <person name="Sun S."/>
            <person name="Springer D."/>
            <person name="Dromer F."/>
            <person name="Young S.K."/>
            <person name="Zeng Q."/>
            <person name="Gargeya S."/>
            <person name="Fitzgerald M."/>
            <person name="Abouelleil A."/>
            <person name="Alvarado L."/>
            <person name="Berlin A.M."/>
            <person name="Chapman S.B."/>
            <person name="Dewar J."/>
            <person name="Goldberg J."/>
            <person name="Griggs A."/>
            <person name="Gujja S."/>
            <person name="Hansen M."/>
            <person name="Howarth C."/>
            <person name="Imamovic A."/>
            <person name="Larimer J."/>
            <person name="McCowan C."/>
            <person name="Murphy C."/>
            <person name="Pearson M."/>
            <person name="Priest M."/>
            <person name="Roberts A."/>
            <person name="Saif S."/>
            <person name="Shea T."/>
            <person name="Sykes S."/>
            <person name="Wortman J."/>
            <person name="Nusbaum C."/>
            <person name="Birren B."/>
        </authorList>
    </citation>
    <scope>NUCLEOTIDE SEQUENCE [LARGE SCALE GENOMIC DNA]</scope>
    <source>
        <strain evidence="2">CBS 10737</strain>
    </source>
</reference>
<evidence type="ECO:0000313" key="2">
    <source>
        <dbReference type="EMBL" id="OCF52087.1"/>
    </source>
</evidence>
<dbReference type="GeneID" id="30169741"/>
<keyword evidence="4" id="KW-1185">Reference proteome</keyword>
<reference evidence="3" key="4">
    <citation type="submission" date="2024-02" db="EMBL/GenBank/DDBJ databases">
        <title>Comparative genomics of Cryptococcus and Kwoniella reveals pathogenesis evolution and contrasting modes of karyotype evolution via chromosome fusion or intercentromeric recombination.</title>
        <authorList>
            <person name="Coelho M.A."/>
            <person name="David-Palma M."/>
            <person name="Shea T."/>
            <person name="Bowers K."/>
            <person name="McGinley-Smith S."/>
            <person name="Mohammad A.W."/>
            <person name="Gnirke A."/>
            <person name="Yurkov A.M."/>
            <person name="Nowrousian M."/>
            <person name="Sun S."/>
            <person name="Cuomo C.A."/>
            <person name="Heitman J."/>
        </authorList>
    </citation>
    <scope>NUCLEOTIDE SEQUENCE</scope>
    <source>
        <strain evidence="3">CBS 10737</strain>
    </source>
</reference>
<feature type="compositionally biased region" description="Polar residues" evidence="1">
    <location>
        <begin position="71"/>
        <end position="83"/>
    </location>
</feature>
<evidence type="ECO:0000256" key="1">
    <source>
        <dbReference type="SAM" id="MobiDB-lite"/>
    </source>
</evidence>
<proteinExistence type="predicted"/>
<dbReference type="EMBL" id="CP144522">
    <property type="protein sequence ID" value="WWC69683.1"/>
    <property type="molecule type" value="Genomic_DNA"/>
</dbReference>
<reference evidence="2" key="3">
    <citation type="submission" date="2016-07" db="EMBL/GenBank/DDBJ databases">
        <title>Evolution of pathogenesis and genome organization in the Tremellales.</title>
        <authorList>
            <person name="Cuomo C."/>
            <person name="Litvintseva A."/>
            <person name="Heitman J."/>
            <person name="Chen Y."/>
            <person name="Sun S."/>
            <person name="Springer D."/>
            <person name="Dromer F."/>
            <person name="Young S."/>
            <person name="Zeng Q."/>
            <person name="Chapman S."/>
            <person name="Gujja S."/>
            <person name="Saif S."/>
            <person name="Birren B."/>
        </authorList>
    </citation>
    <scope>NUCLEOTIDE SEQUENCE</scope>
    <source>
        <strain evidence="2">CBS 10737</strain>
    </source>
</reference>
<organism evidence="2">
    <name type="scientific">Kwoniella pini CBS 10737</name>
    <dbReference type="NCBI Taxonomy" id="1296096"/>
    <lineage>
        <taxon>Eukaryota</taxon>
        <taxon>Fungi</taxon>
        <taxon>Dikarya</taxon>
        <taxon>Basidiomycota</taxon>
        <taxon>Agaricomycotina</taxon>
        <taxon>Tremellomycetes</taxon>
        <taxon>Tremellales</taxon>
        <taxon>Cryptococcaceae</taxon>
        <taxon>Kwoniella</taxon>
    </lineage>
</organism>
<feature type="compositionally biased region" description="Polar residues" evidence="1">
    <location>
        <begin position="21"/>
        <end position="60"/>
    </location>
</feature>
<feature type="compositionally biased region" description="Low complexity" evidence="1">
    <location>
        <begin position="1"/>
        <end position="13"/>
    </location>
</feature>
<accession>A0A1B9I9E2</accession>
<reference evidence="3" key="2">
    <citation type="submission" date="2013-07" db="EMBL/GenBank/DDBJ databases">
        <authorList>
            <consortium name="The Broad Institute Genome Sequencing Platform"/>
            <person name="Cuomo C."/>
            <person name="Litvintseva A."/>
            <person name="Chen Y."/>
            <person name="Heitman J."/>
            <person name="Sun S."/>
            <person name="Springer D."/>
            <person name="Dromer F."/>
            <person name="Young S.K."/>
            <person name="Zeng Q."/>
            <person name="Gargeya S."/>
            <person name="Fitzgerald M."/>
            <person name="Abouelleil A."/>
            <person name="Alvarado L."/>
            <person name="Berlin A.M."/>
            <person name="Chapman S.B."/>
            <person name="Dewar J."/>
            <person name="Goldberg J."/>
            <person name="Griggs A."/>
            <person name="Gujja S."/>
            <person name="Hansen M."/>
            <person name="Howarth C."/>
            <person name="Imamovic A."/>
            <person name="Larimer J."/>
            <person name="McCowan C."/>
            <person name="Murphy C."/>
            <person name="Pearson M."/>
            <person name="Priest M."/>
            <person name="Roberts A."/>
            <person name="Saif S."/>
            <person name="Shea T."/>
            <person name="Sykes S."/>
            <person name="Wortman J."/>
            <person name="Nusbaum C."/>
            <person name="Birren B."/>
        </authorList>
    </citation>
    <scope>NUCLEOTIDE SEQUENCE</scope>
    <source>
        <strain evidence="3">CBS 10737</strain>
    </source>
</reference>
<dbReference type="RefSeq" id="XP_019013306.1">
    <property type="nucleotide sequence ID" value="XM_019153145.1"/>
</dbReference>
<evidence type="ECO:0000313" key="4">
    <source>
        <dbReference type="Proteomes" id="UP000094020"/>
    </source>
</evidence>